<dbReference type="PANTHER" id="PTHR11183">
    <property type="entry name" value="GLYCOGENIN SUBFAMILY MEMBER"/>
    <property type="match status" value="1"/>
</dbReference>
<reference evidence="1" key="1">
    <citation type="submission" date="2022-07" db="EMBL/GenBank/DDBJ databases">
        <title>Genome analysis of Parmales, a sister group of diatoms, reveals the evolutionary specialization of diatoms from phago-mixotrophs to photoautotrophs.</title>
        <authorList>
            <person name="Ban H."/>
            <person name="Sato S."/>
            <person name="Yoshikawa S."/>
            <person name="Kazumasa Y."/>
            <person name="Nakamura Y."/>
            <person name="Ichinomiya M."/>
            <person name="Saitoh K."/>
            <person name="Sato N."/>
            <person name="Blanc-Mathieu R."/>
            <person name="Endo H."/>
            <person name="Kuwata A."/>
            <person name="Ogata H."/>
        </authorList>
    </citation>
    <scope>NUCLEOTIDE SEQUENCE</scope>
</reference>
<dbReference type="InterPro" id="IPR050587">
    <property type="entry name" value="GNT1/Glycosyltrans_8"/>
</dbReference>
<evidence type="ECO:0000313" key="2">
    <source>
        <dbReference type="Proteomes" id="UP001165082"/>
    </source>
</evidence>
<dbReference type="EMBL" id="BRXZ01002415">
    <property type="protein sequence ID" value="GMH61616.1"/>
    <property type="molecule type" value="Genomic_DNA"/>
</dbReference>
<dbReference type="SUPFAM" id="SSF53448">
    <property type="entry name" value="Nucleotide-diphospho-sugar transferases"/>
    <property type="match status" value="1"/>
</dbReference>
<proteinExistence type="predicted"/>
<dbReference type="Gene3D" id="3.90.550.10">
    <property type="entry name" value="Spore Coat Polysaccharide Biosynthesis Protein SpsA, Chain A"/>
    <property type="match status" value="1"/>
</dbReference>
<dbReference type="InterPro" id="IPR029044">
    <property type="entry name" value="Nucleotide-diphossugar_trans"/>
</dbReference>
<accession>A0A9W7A163</accession>
<organism evidence="1 2">
    <name type="scientific">Triparma retinervis</name>
    <dbReference type="NCBI Taxonomy" id="2557542"/>
    <lineage>
        <taxon>Eukaryota</taxon>
        <taxon>Sar</taxon>
        <taxon>Stramenopiles</taxon>
        <taxon>Ochrophyta</taxon>
        <taxon>Bolidophyceae</taxon>
        <taxon>Parmales</taxon>
        <taxon>Triparmaceae</taxon>
        <taxon>Triparma</taxon>
    </lineage>
</organism>
<protein>
    <recommendedName>
        <fullName evidence="3">Glycosyltransferase family 8 protein</fullName>
    </recommendedName>
</protein>
<comment type="caution">
    <text evidence="1">The sequence shown here is derived from an EMBL/GenBank/DDBJ whole genome shotgun (WGS) entry which is preliminary data.</text>
</comment>
<evidence type="ECO:0000313" key="1">
    <source>
        <dbReference type="EMBL" id="GMH61616.1"/>
    </source>
</evidence>
<name>A0A9W7A163_9STRA</name>
<dbReference type="GO" id="GO:0016757">
    <property type="term" value="F:glycosyltransferase activity"/>
    <property type="evidence" value="ECO:0007669"/>
    <property type="project" value="InterPro"/>
</dbReference>
<dbReference type="Pfam" id="PF01501">
    <property type="entry name" value="Glyco_transf_8"/>
    <property type="match status" value="1"/>
</dbReference>
<gene>
    <name evidence="1" type="ORF">TrRE_jg8478</name>
</gene>
<dbReference type="AlphaFoldDB" id="A0A9W7A163"/>
<keyword evidence="2" id="KW-1185">Reference proteome</keyword>
<dbReference type="OrthoDB" id="2014201at2759"/>
<dbReference type="InterPro" id="IPR002495">
    <property type="entry name" value="Glyco_trans_8"/>
</dbReference>
<evidence type="ECO:0008006" key="3">
    <source>
        <dbReference type="Google" id="ProtNLM"/>
    </source>
</evidence>
<dbReference type="Proteomes" id="UP001165082">
    <property type="component" value="Unassembled WGS sequence"/>
</dbReference>
<sequence length="308" mass="34091">MARTSVSVRVRPYEISAAQHLTPSDLLSSPTSPPTSPPAYFTLLTNDSYMPGVLALHQSLRKVHSKHKLHIIIPTQANDALEASIMSVSPSNLATLDSLDIQVHPVSTNLATQLPSGSMAPQLNQTQWLKLELWGLTSFSRILYLDADTIVTANVDELLESPALTKFACAGDYFAGSVFLVFPSAALFKELSLHSLSGGKYLYGEQDFLNDFFRSDETTGEETRQVLSPSIYHCIAEDFGYPELPNPTSTCKIVEFASCNRDDGFGVRWKPWMDTGLLQGNICRRKPTELFWELVTFYRGLLPAVTPI</sequence>